<dbReference type="AlphaFoldDB" id="H1Z3W1"/>
<protein>
    <submittedName>
        <fullName evidence="2">Uncharacterized protein</fullName>
    </submittedName>
</protein>
<sequence>MNDEGLGNSLGNSLGENDFQPDTDFSGLYKEIDSGEEEIIISFIREWSGHFRRKELREKLQEKLPERITSQNYNRIIQKLLKTNMIALDSKGYIGWIFSRELYTKYATRPDLRLRQQP</sequence>
<feature type="compositionally biased region" description="Low complexity" evidence="1">
    <location>
        <begin position="1"/>
        <end position="18"/>
    </location>
</feature>
<proteinExistence type="predicted"/>
<evidence type="ECO:0000313" key="3">
    <source>
        <dbReference type="Proteomes" id="UP000005741"/>
    </source>
</evidence>
<dbReference type="EMBL" id="CM001436">
    <property type="protein sequence ID" value="EHQ36583.1"/>
    <property type="molecule type" value="Genomic_DNA"/>
</dbReference>
<evidence type="ECO:0000256" key="1">
    <source>
        <dbReference type="SAM" id="MobiDB-lite"/>
    </source>
</evidence>
<feature type="region of interest" description="Disordered" evidence="1">
    <location>
        <begin position="1"/>
        <end position="20"/>
    </location>
</feature>
<accession>H1Z3W1</accession>
<reference evidence="2 3" key="1">
    <citation type="submission" date="2011-10" db="EMBL/GenBank/DDBJ databases">
        <title>The Improved High-Quality Draft genome of Methanoplanus limicola DSM 2279.</title>
        <authorList>
            <consortium name="US DOE Joint Genome Institute (JGI-PGF)"/>
            <person name="Lucas S."/>
            <person name="Copeland A."/>
            <person name="Lapidus A."/>
            <person name="Glavina del Rio T."/>
            <person name="Dalin E."/>
            <person name="Tice H."/>
            <person name="Bruce D."/>
            <person name="Goodwin L."/>
            <person name="Pitluck S."/>
            <person name="Peters L."/>
            <person name="Mikhailova N."/>
            <person name="Lu M."/>
            <person name="Kyrpides N."/>
            <person name="Mavromatis K."/>
            <person name="Ivanova N."/>
            <person name="Markowitz V."/>
            <person name="Cheng J.-F."/>
            <person name="Hugenholtz P."/>
            <person name="Woyke T."/>
            <person name="Wu D."/>
            <person name="Wirth R."/>
            <person name="Brambilla E.-M."/>
            <person name="Klenk H.-P."/>
            <person name="Eisen J.A."/>
        </authorList>
    </citation>
    <scope>NUCLEOTIDE SEQUENCE [LARGE SCALE GENOMIC DNA]</scope>
    <source>
        <strain evidence="2 3">DSM 2279</strain>
    </source>
</reference>
<gene>
    <name evidence="2" type="ORF">Metlim_2540</name>
</gene>
<organism evidence="2 3">
    <name type="scientific">Methanoplanus limicola DSM 2279</name>
    <dbReference type="NCBI Taxonomy" id="937775"/>
    <lineage>
        <taxon>Archaea</taxon>
        <taxon>Methanobacteriati</taxon>
        <taxon>Methanobacteriota</taxon>
        <taxon>Stenosarchaea group</taxon>
        <taxon>Methanomicrobia</taxon>
        <taxon>Methanomicrobiales</taxon>
        <taxon>Methanomicrobiaceae</taxon>
        <taxon>Methanoplanus</taxon>
    </lineage>
</organism>
<dbReference type="Proteomes" id="UP000005741">
    <property type="component" value="Chromosome"/>
</dbReference>
<evidence type="ECO:0000313" key="2">
    <source>
        <dbReference type="EMBL" id="EHQ36583.1"/>
    </source>
</evidence>
<keyword evidence="3" id="KW-1185">Reference proteome</keyword>
<dbReference type="STRING" id="937775.Metlim_2540"/>
<dbReference type="HOGENOM" id="CLU_2067834_0_0_2"/>
<name>H1Z3W1_9EURY</name>
<dbReference type="InParanoid" id="H1Z3W1"/>